<evidence type="ECO:0000313" key="3">
    <source>
        <dbReference type="Proteomes" id="UP000019678"/>
    </source>
</evidence>
<accession>A0A017SUA2</accession>
<dbReference type="Gene3D" id="3.10.450.50">
    <property type="match status" value="1"/>
</dbReference>
<proteinExistence type="predicted"/>
<keyword evidence="3" id="KW-1185">Reference proteome</keyword>
<dbReference type="EMBL" id="ASRX01000114">
    <property type="protein sequence ID" value="EYF00367.1"/>
    <property type="molecule type" value="Genomic_DNA"/>
</dbReference>
<dbReference type="STRING" id="1192034.CAP_0895"/>
<organism evidence="2 3">
    <name type="scientific">Chondromyces apiculatus DSM 436</name>
    <dbReference type="NCBI Taxonomy" id="1192034"/>
    <lineage>
        <taxon>Bacteria</taxon>
        <taxon>Pseudomonadati</taxon>
        <taxon>Myxococcota</taxon>
        <taxon>Polyangia</taxon>
        <taxon>Polyangiales</taxon>
        <taxon>Polyangiaceae</taxon>
        <taxon>Chondromyces</taxon>
    </lineage>
</organism>
<dbReference type="AlphaFoldDB" id="A0A017SUA2"/>
<dbReference type="Pfam" id="PF13577">
    <property type="entry name" value="SnoaL_4"/>
    <property type="match status" value="1"/>
</dbReference>
<protein>
    <recommendedName>
        <fullName evidence="1">SnoaL-like domain-containing protein</fullName>
    </recommendedName>
</protein>
<name>A0A017SUA2_9BACT</name>
<dbReference type="eggNOG" id="COG0046">
    <property type="taxonomic scope" value="Bacteria"/>
</dbReference>
<dbReference type="InterPro" id="IPR032710">
    <property type="entry name" value="NTF2-like_dom_sf"/>
</dbReference>
<sequence>MKRWLPLGLVVLGVALIAFALFGSSDKDRLLGLLHRTADAVRVEEGDTNPVVRLGRVRSDFSEIFTKEASASVPEIEARLQGREALVQAVTQLGSVYRSAHVSLGDVDLRIDPAGMTAEATATATVTGSLHGQEVRTDERKVMFTAEKVDGDWRLQSVVAGARLGDEEGGP</sequence>
<gene>
    <name evidence="2" type="ORF">CAP_0895</name>
</gene>
<dbReference type="OrthoDB" id="5514064at2"/>
<dbReference type="InterPro" id="IPR037401">
    <property type="entry name" value="SnoaL-like"/>
</dbReference>
<dbReference type="Proteomes" id="UP000019678">
    <property type="component" value="Unassembled WGS sequence"/>
</dbReference>
<comment type="caution">
    <text evidence="2">The sequence shown here is derived from an EMBL/GenBank/DDBJ whole genome shotgun (WGS) entry which is preliminary data.</text>
</comment>
<evidence type="ECO:0000313" key="2">
    <source>
        <dbReference type="EMBL" id="EYF00367.1"/>
    </source>
</evidence>
<reference evidence="2 3" key="1">
    <citation type="submission" date="2013-05" db="EMBL/GenBank/DDBJ databases">
        <title>Genome assembly of Chondromyces apiculatus DSM 436.</title>
        <authorList>
            <person name="Sharma G."/>
            <person name="Khatri I."/>
            <person name="Kaur C."/>
            <person name="Mayilraj S."/>
            <person name="Subramanian S."/>
        </authorList>
    </citation>
    <scope>NUCLEOTIDE SEQUENCE [LARGE SCALE GENOMIC DNA]</scope>
    <source>
        <strain evidence="2 3">DSM 436</strain>
    </source>
</reference>
<evidence type="ECO:0000259" key="1">
    <source>
        <dbReference type="Pfam" id="PF13577"/>
    </source>
</evidence>
<dbReference type="SUPFAM" id="SSF54427">
    <property type="entry name" value="NTF2-like"/>
    <property type="match status" value="1"/>
</dbReference>
<feature type="domain" description="SnoaL-like" evidence="1">
    <location>
        <begin position="59"/>
        <end position="157"/>
    </location>
</feature>
<dbReference type="RefSeq" id="WP_044251501.1">
    <property type="nucleotide sequence ID" value="NZ_ASRX01000114.1"/>
</dbReference>